<dbReference type="AlphaFoldDB" id="E8TBT7"/>
<keyword evidence="4 6" id="KW-1133">Transmembrane helix</keyword>
<proteinExistence type="predicted"/>
<feature type="transmembrane region" description="Helical" evidence="6">
    <location>
        <begin position="90"/>
        <end position="108"/>
    </location>
</feature>
<dbReference type="PANTHER" id="PTHR47089">
    <property type="entry name" value="ABC TRANSPORTER, PERMEASE PROTEIN"/>
    <property type="match status" value="1"/>
</dbReference>
<accession>E8TBT7</accession>
<feature type="transmembrane region" description="Helical" evidence="6">
    <location>
        <begin position="151"/>
        <end position="170"/>
    </location>
</feature>
<dbReference type="CDD" id="cd06580">
    <property type="entry name" value="TM_PBP1_transp_TpRbsC_like"/>
    <property type="match status" value="1"/>
</dbReference>
<keyword evidence="5 6" id="KW-0472">Membrane</keyword>
<evidence type="ECO:0000313" key="8">
    <source>
        <dbReference type="Proteomes" id="UP000007471"/>
    </source>
</evidence>
<dbReference type="STRING" id="765698.Mesci_2881"/>
<sequence length="352" mass="37237">MLDTAFLVRRQNPGFLLTSLSYVGGLLVGLTVSAVLLVHAGVPASALVDEFLIATFLTSDGLSQTATAALPLVLVGLASGVAMRVRFWNIGVEGQLWLGAIASTWVALNGSGPEVLRLPTMFVLAALAGAAWIAIPLFLKLKWGVNEVISTLLLGSVAFLLVQHLLFGVWRDPSNSFPVTATFPEASWFLVLGWGQLHAGIFLVAVIALSIWFVMEHSRVGFYADAVGFNAKAALATGLPVLSIAVGLVLLSGALSGVAGMMIVAGTEHRLNQSVGNGYLFSAIVIAYLARAKPLWVVVISFALGAVFTAGNVLKVFYSISEAMIVLMQGAVLMSILMAQFFSSYSLKRPKN</sequence>
<dbReference type="GO" id="GO:0022857">
    <property type="term" value="F:transmembrane transporter activity"/>
    <property type="evidence" value="ECO:0007669"/>
    <property type="project" value="InterPro"/>
</dbReference>
<keyword evidence="2" id="KW-1003">Cell membrane</keyword>
<feature type="transmembrane region" description="Helical" evidence="6">
    <location>
        <begin position="295"/>
        <end position="318"/>
    </location>
</feature>
<keyword evidence="3 6" id="KW-0812">Transmembrane</keyword>
<evidence type="ECO:0000256" key="1">
    <source>
        <dbReference type="ARBA" id="ARBA00004651"/>
    </source>
</evidence>
<dbReference type="PANTHER" id="PTHR47089:SF1">
    <property type="entry name" value="GUANOSINE ABC TRANSPORTER PERMEASE PROTEIN NUPP"/>
    <property type="match status" value="1"/>
</dbReference>
<feature type="transmembrane region" description="Helical" evidence="6">
    <location>
        <begin position="190"/>
        <end position="214"/>
    </location>
</feature>
<protein>
    <submittedName>
        <fullName evidence="7">Inner-membrane translocator</fullName>
    </submittedName>
</protein>
<dbReference type="RefSeq" id="WP_013530695.1">
    <property type="nucleotide sequence ID" value="NC_014923.1"/>
</dbReference>
<evidence type="ECO:0000256" key="4">
    <source>
        <dbReference type="ARBA" id="ARBA00022989"/>
    </source>
</evidence>
<evidence type="ECO:0000256" key="6">
    <source>
        <dbReference type="SAM" id="Phobius"/>
    </source>
</evidence>
<feature type="transmembrane region" description="Helical" evidence="6">
    <location>
        <begin position="20"/>
        <end position="42"/>
    </location>
</feature>
<dbReference type="InterPro" id="IPR001851">
    <property type="entry name" value="ABC_transp_permease"/>
</dbReference>
<feature type="transmembrane region" description="Helical" evidence="6">
    <location>
        <begin position="120"/>
        <end position="139"/>
    </location>
</feature>
<dbReference type="PATRIC" id="fig|765698.3.peg.3364"/>
<dbReference type="Pfam" id="PF02653">
    <property type="entry name" value="BPD_transp_2"/>
    <property type="match status" value="1"/>
</dbReference>
<evidence type="ECO:0000256" key="2">
    <source>
        <dbReference type="ARBA" id="ARBA00022475"/>
    </source>
</evidence>
<feature type="transmembrane region" description="Helical" evidence="6">
    <location>
        <begin position="324"/>
        <end position="347"/>
    </location>
</feature>
<dbReference type="EMBL" id="CP002447">
    <property type="protein sequence ID" value="ADV12012.1"/>
    <property type="molecule type" value="Genomic_DNA"/>
</dbReference>
<dbReference type="OrthoDB" id="45037at2"/>
<dbReference type="KEGG" id="mci:Mesci_2881"/>
<comment type="subcellular location">
    <subcellularLocation>
        <location evidence="1">Cell membrane</location>
        <topology evidence="1">Multi-pass membrane protein</topology>
    </subcellularLocation>
</comment>
<reference evidence="8" key="1">
    <citation type="submission" date="2011-01" db="EMBL/GenBank/DDBJ databases">
        <title>Complete sequence of chromosome of Mesorhizobium ciceri bv. biserrulae WSM1271.</title>
        <authorList>
            <person name="Lucas S."/>
            <person name="Copeland A."/>
            <person name="Lapidus A."/>
            <person name="Cheng J.-F."/>
            <person name="Goodwin L."/>
            <person name="Pitluck S."/>
            <person name="Teshima H."/>
            <person name="Detter J.C."/>
            <person name="Han C."/>
            <person name="Tapia R."/>
            <person name="Land M."/>
            <person name="Hauser L."/>
            <person name="Kyrpides N."/>
            <person name="Ivanova N."/>
            <person name="Nandasena K."/>
            <person name="Reeve W.G."/>
            <person name="Howieson J.G."/>
            <person name="O'Hara G."/>
            <person name="Tiwari R.P."/>
            <person name="Woyke T."/>
        </authorList>
    </citation>
    <scope>NUCLEOTIDE SEQUENCE [LARGE SCALE GENOMIC DNA]</scope>
    <source>
        <strain evidence="8">HAMBI 2942 / LMG 23838 / WSM1271</strain>
    </source>
</reference>
<feature type="transmembrane region" description="Helical" evidence="6">
    <location>
        <begin position="235"/>
        <end position="265"/>
    </location>
</feature>
<dbReference type="HOGENOM" id="CLU_040769_0_0_5"/>
<gene>
    <name evidence="7" type="ordered locus">Mesci_2881</name>
</gene>
<organism evidence="7 8">
    <name type="scientific">Mesorhizobium ciceri biovar biserrulae (strain HAMBI 2942 / LMG 23838 / WSM1271)</name>
    <dbReference type="NCBI Taxonomy" id="765698"/>
    <lineage>
        <taxon>Bacteria</taxon>
        <taxon>Pseudomonadati</taxon>
        <taxon>Pseudomonadota</taxon>
        <taxon>Alphaproteobacteria</taxon>
        <taxon>Hyphomicrobiales</taxon>
        <taxon>Phyllobacteriaceae</taxon>
        <taxon>Mesorhizobium</taxon>
    </lineage>
</organism>
<feature type="transmembrane region" description="Helical" evidence="6">
    <location>
        <begin position="271"/>
        <end position="290"/>
    </location>
</feature>
<feature type="transmembrane region" description="Helical" evidence="6">
    <location>
        <begin position="62"/>
        <end position="83"/>
    </location>
</feature>
<dbReference type="GO" id="GO:0005886">
    <property type="term" value="C:plasma membrane"/>
    <property type="evidence" value="ECO:0007669"/>
    <property type="project" value="UniProtKB-SubCell"/>
</dbReference>
<evidence type="ECO:0000256" key="5">
    <source>
        <dbReference type="ARBA" id="ARBA00023136"/>
    </source>
</evidence>
<dbReference type="Proteomes" id="UP000007471">
    <property type="component" value="Chromosome"/>
</dbReference>
<name>E8TBT7_MESCW</name>
<dbReference type="eggNOG" id="COG4603">
    <property type="taxonomic scope" value="Bacteria"/>
</dbReference>
<evidence type="ECO:0000256" key="3">
    <source>
        <dbReference type="ARBA" id="ARBA00022692"/>
    </source>
</evidence>
<evidence type="ECO:0000313" key="7">
    <source>
        <dbReference type="EMBL" id="ADV12012.1"/>
    </source>
</evidence>